<evidence type="ECO:0000259" key="3">
    <source>
        <dbReference type="Pfam" id="PF10304"/>
    </source>
</evidence>
<evidence type="ECO:0000259" key="4">
    <source>
        <dbReference type="Pfam" id="PF10363"/>
    </source>
</evidence>
<dbReference type="Pfam" id="PF10304">
    <property type="entry name" value="RTP1_C2"/>
    <property type="match status" value="1"/>
</dbReference>
<evidence type="ECO:0000313" key="6">
    <source>
        <dbReference type="EMBL" id="KXG52797.1"/>
    </source>
</evidence>
<dbReference type="STRING" id="5078.A0A135LUZ6"/>
<feature type="domain" description="RNA polymerase II assembly factor Rtp1 C-terminal" evidence="3">
    <location>
        <begin position="1054"/>
        <end position="1087"/>
    </location>
</feature>
<dbReference type="PANTHER" id="PTHR20959:SF1">
    <property type="entry name" value="TRANSPORT AND GOLGI ORGANIZATION PROTEIN 6 HOMOLOG"/>
    <property type="match status" value="1"/>
</dbReference>
<name>A0A135LUZ6_PENPA</name>
<proteinExistence type="inferred from homology"/>
<dbReference type="InterPro" id="IPR057347">
    <property type="entry name" value="TANGO6_N"/>
</dbReference>
<evidence type="ECO:0000259" key="5">
    <source>
        <dbReference type="Pfam" id="PF25267"/>
    </source>
</evidence>
<dbReference type="InterPro" id="IPR019451">
    <property type="entry name" value="Rtp1_C1"/>
</dbReference>
<dbReference type="GeneID" id="63711067"/>
<dbReference type="AlphaFoldDB" id="A0A135LUZ6"/>
<dbReference type="PANTHER" id="PTHR20959">
    <property type="entry name" value="TRANSPORT AND GOLGI ORGANIZATION PROTEIN 6 FAMILY MEMBER"/>
    <property type="match status" value="1"/>
</dbReference>
<dbReference type="Proteomes" id="UP000070168">
    <property type="component" value="Unassembled WGS sequence"/>
</dbReference>
<comment type="similarity">
    <text evidence="1">Belongs to the Tango6 family.</text>
</comment>
<dbReference type="OMA" id="KRAYGAP"/>
<dbReference type="Pfam" id="PF25267">
    <property type="entry name" value="TANGO6_N"/>
    <property type="match status" value="1"/>
</dbReference>
<feature type="region of interest" description="Disordered" evidence="2">
    <location>
        <begin position="859"/>
        <end position="901"/>
    </location>
</feature>
<gene>
    <name evidence="6" type="ORF">PGRI_080530</name>
</gene>
<feature type="domain" description="TANGO6 N-terminal" evidence="5">
    <location>
        <begin position="100"/>
        <end position="203"/>
    </location>
</feature>
<dbReference type="OrthoDB" id="39591at2759"/>
<feature type="domain" description="RNA polymerase II assembly factor Rtp1 C-terminal" evidence="4">
    <location>
        <begin position="727"/>
        <end position="840"/>
    </location>
</feature>
<dbReference type="InterPro" id="IPR016024">
    <property type="entry name" value="ARM-type_fold"/>
</dbReference>
<evidence type="ECO:0000256" key="1">
    <source>
        <dbReference type="ARBA" id="ARBA00005724"/>
    </source>
</evidence>
<dbReference type="GO" id="GO:0009306">
    <property type="term" value="P:protein secretion"/>
    <property type="evidence" value="ECO:0007669"/>
    <property type="project" value="TreeGrafter"/>
</dbReference>
<dbReference type="EMBL" id="LHQR01000020">
    <property type="protein sequence ID" value="KXG52797.1"/>
    <property type="molecule type" value="Genomic_DNA"/>
</dbReference>
<feature type="compositionally biased region" description="Basic and acidic residues" evidence="2">
    <location>
        <begin position="866"/>
        <end position="893"/>
    </location>
</feature>
<organism evidence="6 7">
    <name type="scientific">Penicillium patulum</name>
    <name type="common">Penicillium griseofulvum</name>
    <dbReference type="NCBI Taxonomy" id="5078"/>
    <lineage>
        <taxon>Eukaryota</taxon>
        <taxon>Fungi</taxon>
        <taxon>Dikarya</taxon>
        <taxon>Ascomycota</taxon>
        <taxon>Pezizomycotina</taxon>
        <taxon>Eurotiomycetes</taxon>
        <taxon>Eurotiomycetidae</taxon>
        <taxon>Eurotiales</taxon>
        <taxon>Aspergillaceae</taxon>
        <taxon>Penicillium</taxon>
    </lineage>
</organism>
<dbReference type="RefSeq" id="XP_040651332.1">
    <property type="nucleotide sequence ID" value="XM_040795767.1"/>
</dbReference>
<comment type="caution">
    <text evidence="6">The sequence shown here is derived from an EMBL/GenBank/DDBJ whole genome shotgun (WGS) entry which is preliminary data.</text>
</comment>
<evidence type="ECO:0000256" key="2">
    <source>
        <dbReference type="SAM" id="MobiDB-lite"/>
    </source>
</evidence>
<keyword evidence="7" id="KW-1185">Reference proteome</keyword>
<evidence type="ECO:0008006" key="8">
    <source>
        <dbReference type="Google" id="ProtNLM"/>
    </source>
</evidence>
<reference evidence="6 7" key="1">
    <citation type="journal article" date="2016" name="BMC Genomics">
        <title>Genome sequencing and secondary metabolism of the postharvest pathogen Penicillium griseofulvum.</title>
        <authorList>
            <person name="Banani H."/>
            <person name="Marcet-Houben M."/>
            <person name="Ballester A.R."/>
            <person name="Abbruscato P."/>
            <person name="Gonzalez-Candelas L."/>
            <person name="Gabaldon T."/>
            <person name="Spadaro D."/>
        </authorList>
    </citation>
    <scope>NUCLEOTIDE SEQUENCE [LARGE SCALE GENOMIC DNA]</scope>
    <source>
        <strain evidence="6 7">PG3</strain>
    </source>
</reference>
<dbReference type="InterPro" id="IPR039600">
    <property type="entry name" value="TANGO6/Rtp1"/>
</dbReference>
<dbReference type="SUPFAM" id="SSF48371">
    <property type="entry name" value="ARM repeat"/>
    <property type="match status" value="1"/>
</dbReference>
<sequence length="1138" mass="123511">MGGPHQIRDAFDIAKNFLTPVLDREEIQKTQGKSLLQILGQNSGDDDGAGDDAARPKVINGALDILTSLHRSFTVPEDQHGSLQSFDEVGDSPSEDAKRRRMLHALLDLISLEGIYPSLSSGVGIPLQQRVISVLPAGVIAKQAQVVASSVPHDEPLLRRIIDVLIDILFDPRPSLQQIIRGRILSDIISGISDLAFNPNNTELPYRDRYQKALAKLIDDTATTVLLPTLSAFLQSDTAPWFKSTISSQISHVPLRPGGVVQTIMFIASQFSPSLGQEAQDQSNGPRLTVQAIMQISRLLSSVPSDVDPTVYFTTIAPQLLALIDGDDPDLRKTASYVVGNGILGKRAYGAPGTVGHSIFVEPIFNALTANLDAKSRRWISRFTDIEGSMPHTMEVDPTSNVLHPNPGLVKRIVYPILLPLWGLVCFSKEEERTSFHENVLPLLQTYFGISVGAQPLKKLVDNLLWDGGATWTYSKDSDDGVALQKRSEETSQHSNLMRLIDSLQARAEVFVSLIGSDPSSEERTGDIFLYVSENWLVQPQGSPLAGSTLGGGPVGDSDNIIQKLVSAKVAEKLLENFKEALTRRPLRVLELIKHVIDGELHRLSAQETARRGEMNRVSLSSLANIVETEDKDREELGNDSSESVSTAFSLMSTLLASADFSPTAEIQPLLSSLKKDLDQLIPLLPSTLSKPATTSSMLLEIHLAAADEETTVKAVPSHVLDLDTHRQALANLNSDLPPVQAEGLSLISKLIMNSSPVIDVGSTLTLLLSVITDTSKTAGNEEYAYLGAIKIVGTLASRHPRTVIKTLVEEYADRRERRGLDERLRIGECLLRTVQELGNALAGETAKILGETMVSVAGRRGNKQRAQEARKKQLTKEKREQERARRKEKEPAMPEGWSISSGVAKAASELDLSDLHSDEESPEQSAYATNVVAAWAAGASADDAPDDLRIRASAISILGSAINVNILGLGPVILSSAVELALATLTLEREPESAILRRASIVLVFDILKALEAARETRGNQDIGFGFSLLDDLSSSFASPYGSRMQGQSTIGNIPTMLRTLRFIEGSESDGLARANLRALIESLEAWSEKSLMWGIGAQDSQDAFNPQFGLSDRIAGLQVDPMAGGTTGRPRIEEIE</sequence>
<accession>A0A135LUZ6</accession>
<dbReference type="InterPro" id="IPR019414">
    <property type="entry name" value="Rtp1_C2"/>
</dbReference>
<evidence type="ECO:0000313" key="7">
    <source>
        <dbReference type="Proteomes" id="UP000070168"/>
    </source>
</evidence>
<protein>
    <recommendedName>
        <fullName evidence="8">Armadillo-like helical</fullName>
    </recommendedName>
</protein>
<dbReference type="Pfam" id="PF10363">
    <property type="entry name" value="RTP1_C1"/>
    <property type="match status" value="1"/>
</dbReference>